<protein>
    <recommendedName>
        <fullName evidence="1">E3 ubiquitin-protein ligase listerin</fullName>
        <ecNumber evidence="1">2.3.2.27</ecNumber>
    </recommendedName>
    <alternativeName>
        <fullName evidence="1">RING-type E3 ubiquitin transferase listerin</fullName>
    </alternativeName>
</protein>
<evidence type="ECO:0000313" key="5">
    <source>
        <dbReference type="Proteomes" id="UP000000759"/>
    </source>
</evidence>
<dbReference type="Proteomes" id="UP000000759">
    <property type="component" value="Chromosome 3"/>
</dbReference>
<reference evidence="5" key="2">
    <citation type="submission" date="2008-08" db="EMBL/GenBank/DDBJ databases">
        <authorList>
            <consortium name="Diatom Consortium"/>
            <person name="Grigoriev I."/>
            <person name="Grimwood J."/>
            <person name="Kuo A."/>
            <person name="Otillar R.P."/>
            <person name="Salamov A."/>
            <person name="Detter J.C."/>
            <person name="Lindquist E."/>
            <person name="Shapiro H."/>
            <person name="Lucas S."/>
            <person name="Glavina del Rio T."/>
            <person name="Pitluck S."/>
            <person name="Rokhsar D."/>
            <person name="Bowler C."/>
        </authorList>
    </citation>
    <scope>GENOME REANNOTATION</scope>
    <source>
        <strain evidence="5">CCAP 1055/1</strain>
    </source>
</reference>
<name>B5Y4F4_PHATC</name>
<dbReference type="HOGENOM" id="CLU_236522_0_0_1"/>
<keyword evidence="1" id="KW-0862">Zinc</keyword>
<evidence type="ECO:0000313" key="4">
    <source>
        <dbReference type="EMBL" id="ACI65471.1"/>
    </source>
</evidence>
<dbReference type="PANTHER" id="PTHR12389:SF0">
    <property type="entry name" value="E3 UBIQUITIN-PROTEIN LIGASE LISTERIN"/>
    <property type="match status" value="1"/>
</dbReference>
<evidence type="ECO:0000259" key="3">
    <source>
        <dbReference type="Pfam" id="PF22958"/>
    </source>
</evidence>
<dbReference type="InterPro" id="IPR016024">
    <property type="entry name" value="ARM-type_fold"/>
</dbReference>
<feature type="compositionally biased region" description="Low complexity" evidence="2">
    <location>
        <begin position="65"/>
        <end position="83"/>
    </location>
</feature>
<dbReference type="PaxDb" id="2850-Phatr43819"/>
<dbReference type="UniPathway" id="UPA00143"/>
<dbReference type="GO" id="GO:0072344">
    <property type="term" value="P:rescue of stalled ribosome"/>
    <property type="evidence" value="ECO:0007669"/>
    <property type="project" value="UniProtKB-UniRule"/>
</dbReference>
<keyword evidence="1" id="KW-0863">Zinc-finger</keyword>
<proteinExistence type="inferred from homology"/>
<dbReference type="GO" id="GO:1990112">
    <property type="term" value="C:RQC complex"/>
    <property type="evidence" value="ECO:0007669"/>
    <property type="project" value="UniProtKB-UniRule"/>
</dbReference>
<keyword evidence="1" id="KW-0833">Ubl conjugation pathway</keyword>
<feature type="domain" description="E3 ubiquitin-protein ligase listerin N-terminal" evidence="3">
    <location>
        <begin position="285"/>
        <end position="445"/>
    </location>
</feature>
<dbReference type="RefSeq" id="XP_002186001.1">
    <property type="nucleotide sequence ID" value="XM_002185965.1"/>
</dbReference>
<organism evidence="4 5">
    <name type="scientific">Phaeodactylum tricornutum (strain CCAP 1055/1)</name>
    <dbReference type="NCBI Taxonomy" id="556484"/>
    <lineage>
        <taxon>Eukaryota</taxon>
        <taxon>Sar</taxon>
        <taxon>Stramenopiles</taxon>
        <taxon>Ochrophyta</taxon>
        <taxon>Bacillariophyta</taxon>
        <taxon>Bacillariophyceae</taxon>
        <taxon>Bacillariophycidae</taxon>
        <taxon>Naviculales</taxon>
        <taxon>Phaeodactylaceae</taxon>
        <taxon>Phaeodactylum</taxon>
    </lineage>
</organism>
<comment type="catalytic activity">
    <reaction evidence="1">
        <text>S-ubiquitinyl-[E2 ubiquitin-conjugating enzyme]-L-cysteine + [acceptor protein]-L-lysine = [E2 ubiquitin-conjugating enzyme]-L-cysteine + N(6)-ubiquitinyl-[acceptor protein]-L-lysine.</text>
        <dbReference type="EC" id="2.3.2.27"/>
    </reaction>
</comment>
<keyword evidence="1" id="KW-0808">Transferase</keyword>
<sequence>MGREKRKTRLDKAGSSSSTGVSTTFIGFSAVTPDPDLDTTLGNTSTSGSIQNFPTDNDHDGGGTSHTAVSTSTVPSTPGTTASHPTTWSPVYTGHDERLRVLFPRISTKRDATTKVKALQALAEFFGHDANPKRVKVQALAHWAWLYHSKLVYDDAPNVRAAALETWLVLLPVIPKAVEHLVSVVPALPMDRNIRSVTAAGEILGMWYLTLVDPAAEVRAVATRNSESSSSGTIGGSSGGGTSSISVASLLLPGSRYAAWHWQAGLFTLAGRILGYGRATVMHNMLSVKKAKAATELSESQKDVVEERFERLVGNVLEALALWLQRPPTPLSSTVDDTTPAMDTSLWWKTLTSPQTSLRRKTYHLLATTCATAPSMVPSSLVHALAQAISSEKEAVNVPILLETVLHFCVAQKPKTGSGPDHTLLIKPLVKVLKKAAYGARVQLWGPTVLPLTVAVGDEASNLQLWQATWEGHSLTLSPTDAWQIAQVVTECTTFGLLRRTPPLPDQLDDDRVELATAVTSLWVQVLAQVLRADTSFLRPEAPHSARNVVKAYATVVGELGQSLSQFGDAMERDSCAFSHVREVFWNHPIQELTNAKLVPLTRLLQVWLDRQCSPEDKLSWPRVVLPALRERLLTELTLCRASSGTVPTLEQYEFFRVTLELVGVQLVLSETHEPLERIVVNDIMRWAIIHTSALSTQRQTKELVKYDFELLGLCLTASVDCSSLWETVVREIVAAQCDLRWFVQGLNILFRMPRSTPDDEIPDWIPCPSLQSLAQTIAMQGTDTEVDNGHLTSATDFPEEGSLDSLDLDREKRLLFLQTCLGLTEESQGLLVGRVVVSQWVEHVCRSEKLEFPVTAACSEPLLEVLLGLIRDKPSVLSAEQSERVLVESWSQNGPLFSEFTAPLIQGRPALSTHFFRQAPVLLSKYIETLIVNSEPNGFQARDWADRAFSLLRVAKKSSVVLSFEKIGLGNVAKWQSSPDTLFLCSMFLLSHLNRGSDLLALIQTSNRKPVDLILDIAVSLSEASESILTGARVASRKDRCARFFTAVFSNELDHNVVFQCIEEIIDRIALNLSAKEQNSEKKLTIRKGIAVLSQLLGIVFRPVGPSGHGMLKAETISEGDELWYITDTKTPSIREKVRVLKVHYDVQAGYFFSIAVMADDGTSERQTVLERLRASRAAEVPGDAEYEALAPKDINRRASIRHDILQCLVAPYFLSAPSSTSVPELLTVLISQLGLGPDRGLGTDHYKVFHLVSVKSQALESFLIDENFSSASDCLTALSLALGGGGNTPEVRWVCEELRLDFSAPLRRIVGCYDEMTIGARPDFESNVLRWLGVALRFKSKAEKSDRLVQRASILVYKLACKVFAKKKEKQFSEASVHAIAAMYTALNAGEQEPKGDETYVDMLRSARCSCLSALIHAFSSSWGSDAPSPIESHLSPELINDNDPDWLQYSRFPQLIETCQTHVSLRQDLVSTARSGYTEELALALFDRKKYYVAFQILYAVVAEDRPLFSEGLSKLGSNTTSLLEFWGKGLAPEELEELSEDIEVVGQWLPRKVMEEVETWTDDMFSDLHDVSTMGRLLTWLVLLCSIDAAAPLDYRNRPAFLSYLEKCKATGLVLNLALLHDTALNEKKRQTWSSTVNVEELLQEERQLSRLYLNRADSVAPSFSFPQR</sequence>
<dbReference type="InParanoid" id="B5Y4F4"/>
<comment type="function">
    <text evidence="1">E3 ubiquitin-protein ligase. Component of the ribosome quality control complex (RQC), a ribosome-associated complex that mediates ubiquitination and extraction of incompletely synthesized nascent chains for proteasomal degradation.</text>
</comment>
<accession>B5Y4F4</accession>
<comment type="similarity">
    <text evidence="1">Belongs to the LTN1 family.</text>
</comment>
<gene>
    <name evidence="4" type="ORF">PHATR_43819</name>
</gene>
<dbReference type="EC" id="2.3.2.27" evidence="1"/>
<dbReference type="GO" id="GO:0008270">
    <property type="term" value="F:zinc ion binding"/>
    <property type="evidence" value="ECO:0007669"/>
    <property type="project" value="UniProtKB-KW"/>
</dbReference>
<feature type="compositionally biased region" description="Polar residues" evidence="2">
    <location>
        <begin position="40"/>
        <end position="55"/>
    </location>
</feature>
<dbReference type="InterPro" id="IPR054476">
    <property type="entry name" value="Ltn1_N"/>
</dbReference>
<dbReference type="InterPro" id="IPR039795">
    <property type="entry name" value="LTN1/Rkr1"/>
</dbReference>
<feature type="region of interest" description="Disordered" evidence="2">
    <location>
        <begin position="1"/>
        <end position="90"/>
    </location>
</feature>
<dbReference type="STRING" id="556484.B5Y4F4"/>
<comment type="subunit">
    <text evidence="1">Component of the ribosome quality control complex (RQC).</text>
</comment>
<dbReference type="GO" id="GO:0005829">
    <property type="term" value="C:cytosol"/>
    <property type="evidence" value="ECO:0007669"/>
    <property type="project" value="UniProtKB-UniRule"/>
</dbReference>
<dbReference type="GO" id="GO:0061630">
    <property type="term" value="F:ubiquitin protein ligase activity"/>
    <property type="evidence" value="ECO:0007669"/>
    <property type="project" value="UniProtKB-UniRule"/>
</dbReference>
<dbReference type="SUPFAM" id="SSF48371">
    <property type="entry name" value="ARM repeat"/>
    <property type="match status" value="1"/>
</dbReference>
<comment type="pathway">
    <text evidence="1">Protein modification; protein ubiquitination.</text>
</comment>
<feature type="domain" description="E3 ubiquitin-protein ligase listerin N-terminal" evidence="3">
    <location>
        <begin position="98"/>
        <end position="183"/>
    </location>
</feature>
<feature type="compositionally biased region" description="Low complexity" evidence="2">
    <location>
        <begin position="14"/>
        <end position="29"/>
    </location>
</feature>
<dbReference type="OrthoDB" id="6108at2759"/>
<dbReference type="KEGG" id="pti:PHATR_43819"/>
<dbReference type="PANTHER" id="PTHR12389">
    <property type="entry name" value="ZINC FINGER PROTEIN 294"/>
    <property type="match status" value="1"/>
</dbReference>
<dbReference type="GO" id="GO:0043023">
    <property type="term" value="F:ribosomal large subunit binding"/>
    <property type="evidence" value="ECO:0007669"/>
    <property type="project" value="TreeGrafter"/>
</dbReference>
<dbReference type="Pfam" id="PF22958">
    <property type="entry name" value="Ltn1_1st"/>
    <property type="match status" value="2"/>
</dbReference>
<keyword evidence="5" id="KW-1185">Reference proteome</keyword>
<dbReference type="GO" id="GO:1990116">
    <property type="term" value="P:ribosome-associated ubiquitin-dependent protein catabolic process"/>
    <property type="evidence" value="ECO:0007669"/>
    <property type="project" value="UniProtKB-UniRule"/>
</dbReference>
<evidence type="ECO:0000256" key="2">
    <source>
        <dbReference type="SAM" id="MobiDB-lite"/>
    </source>
</evidence>
<dbReference type="EMBL" id="CP001142">
    <property type="protein sequence ID" value="ACI65471.1"/>
    <property type="molecule type" value="Genomic_DNA"/>
</dbReference>
<reference evidence="4 5" key="1">
    <citation type="journal article" date="2008" name="Nature">
        <title>The Phaeodactylum genome reveals the evolutionary history of diatom genomes.</title>
        <authorList>
            <person name="Bowler C."/>
            <person name="Allen A.E."/>
            <person name="Badger J.H."/>
            <person name="Grimwood J."/>
            <person name="Jabbari K."/>
            <person name="Kuo A."/>
            <person name="Maheswari U."/>
            <person name="Martens C."/>
            <person name="Maumus F."/>
            <person name="Otillar R.P."/>
            <person name="Rayko E."/>
            <person name="Salamov A."/>
            <person name="Vandepoele K."/>
            <person name="Beszteri B."/>
            <person name="Gruber A."/>
            <person name="Heijde M."/>
            <person name="Katinka M."/>
            <person name="Mock T."/>
            <person name="Valentin K."/>
            <person name="Verret F."/>
            <person name="Berges J.A."/>
            <person name="Brownlee C."/>
            <person name="Cadoret J.P."/>
            <person name="Chiovitti A."/>
            <person name="Choi C.J."/>
            <person name="Coesel S."/>
            <person name="De Martino A."/>
            <person name="Detter J.C."/>
            <person name="Durkin C."/>
            <person name="Falciatore A."/>
            <person name="Fournet J."/>
            <person name="Haruta M."/>
            <person name="Huysman M.J."/>
            <person name="Jenkins B.D."/>
            <person name="Jiroutova K."/>
            <person name="Jorgensen R.E."/>
            <person name="Joubert Y."/>
            <person name="Kaplan A."/>
            <person name="Kroger N."/>
            <person name="Kroth P.G."/>
            <person name="La Roche J."/>
            <person name="Lindquist E."/>
            <person name="Lommer M."/>
            <person name="Martin-Jezequel V."/>
            <person name="Lopez P.J."/>
            <person name="Lucas S."/>
            <person name="Mangogna M."/>
            <person name="McGinnis K."/>
            <person name="Medlin L.K."/>
            <person name="Montsant A."/>
            <person name="Oudot-Le Secq M.P."/>
            <person name="Napoli C."/>
            <person name="Obornik M."/>
            <person name="Parker M.S."/>
            <person name="Petit J.L."/>
            <person name="Porcel B.M."/>
            <person name="Poulsen N."/>
            <person name="Robison M."/>
            <person name="Rychlewski L."/>
            <person name="Rynearson T.A."/>
            <person name="Schmutz J."/>
            <person name="Shapiro H."/>
            <person name="Siaut M."/>
            <person name="Stanley M."/>
            <person name="Sussman M.R."/>
            <person name="Taylor A.R."/>
            <person name="Vardi A."/>
            <person name="von Dassow P."/>
            <person name="Vyverman W."/>
            <person name="Willis A."/>
            <person name="Wyrwicz L.S."/>
            <person name="Rokhsar D.S."/>
            <person name="Weissenbach J."/>
            <person name="Armbrust E.V."/>
            <person name="Green B.R."/>
            <person name="Van de Peer Y."/>
            <person name="Grigoriev I.V."/>
        </authorList>
    </citation>
    <scope>NUCLEOTIDE SEQUENCE [LARGE SCALE GENOMIC DNA]</scope>
    <source>
        <strain evidence="4 5">CCAP 1055/1</strain>
    </source>
</reference>
<dbReference type="GeneID" id="7204259"/>
<keyword evidence="1" id="KW-0479">Metal-binding</keyword>
<dbReference type="GO" id="GO:0016567">
    <property type="term" value="P:protein ubiquitination"/>
    <property type="evidence" value="ECO:0007669"/>
    <property type="project" value="UniProtKB-UniPathway"/>
</dbReference>
<evidence type="ECO:0000256" key="1">
    <source>
        <dbReference type="RuleBase" id="RU367090"/>
    </source>
</evidence>